<gene>
    <name evidence="3" type="ORF">VSX58_14675</name>
</gene>
<protein>
    <submittedName>
        <fullName evidence="3">HofP DNA utilization family protein</fullName>
    </submittedName>
</protein>
<keyword evidence="4" id="KW-1185">Reference proteome</keyword>
<dbReference type="Pfam" id="PF10748">
    <property type="entry name" value="HofP"/>
    <property type="match status" value="1"/>
</dbReference>
<sequence length="151" mass="16169">MSRTAQGRFILAFIALCAITSTDARTAVRDPFQPVLAADCASIEVTRRWRLKGVIGSGQTWVGWLAQMENGWQRLTTGTVIPPGDWQVSRLDKSGATLTAVVRNERCAGAPAEISMASPFVKKTPGAFFNVAGDGPEGAGQEARHKKTPAQ</sequence>
<feature type="chain" id="PRO_5047338115" evidence="2">
    <location>
        <begin position="27"/>
        <end position="151"/>
    </location>
</feature>
<proteinExistence type="predicted"/>
<accession>A0ABU6JTF1</accession>
<dbReference type="Proteomes" id="UP001309705">
    <property type="component" value="Unassembled WGS sequence"/>
</dbReference>
<organism evidence="3 4">
    <name type="scientific">Brenneria populi</name>
    <dbReference type="NCBI Taxonomy" id="1505588"/>
    <lineage>
        <taxon>Bacteria</taxon>
        <taxon>Pseudomonadati</taxon>
        <taxon>Pseudomonadota</taxon>
        <taxon>Gammaproteobacteria</taxon>
        <taxon>Enterobacterales</taxon>
        <taxon>Pectobacteriaceae</taxon>
        <taxon>Brenneria</taxon>
    </lineage>
</organism>
<comment type="caution">
    <text evidence="3">The sequence shown here is derived from an EMBL/GenBank/DDBJ whole genome shotgun (WGS) entry which is preliminary data.</text>
</comment>
<feature type="signal peptide" evidence="2">
    <location>
        <begin position="1"/>
        <end position="26"/>
    </location>
</feature>
<name>A0ABU6JTF1_9GAMM</name>
<evidence type="ECO:0000313" key="4">
    <source>
        <dbReference type="Proteomes" id="UP001309705"/>
    </source>
</evidence>
<dbReference type="EMBL" id="JAYWTM010000014">
    <property type="protein sequence ID" value="MEC5343835.1"/>
    <property type="molecule type" value="Genomic_DNA"/>
</dbReference>
<reference evidence="3 4" key="1">
    <citation type="journal article" date="2017" name="Int. J. Syst. Evol. Microbiol.">
        <title>Brenneria populi subsp. brevivirga subsp. nov. isolated from symptomatic bark of Populus x euramericana canker, and description of Brenneria populi subsp. populi subsp. nov.</title>
        <authorList>
            <person name="Zheng M.H."/>
            <person name="Piao C.G."/>
            <person name="Xue H."/>
            <person name="Guo M.W."/>
            <person name="Li Y."/>
        </authorList>
    </citation>
    <scope>NUCLEOTIDE SEQUENCE [LARGE SCALE GENOMIC DNA]</scope>
    <source>
        <strain evidence="3 4">D9-5</strain>
    </source>
</reference>
<dbReference type="RefSeq" id="WP_327618743.1">
    <property type="nucleotide sequence ID" value="NZ_JAYWTM010000014.1"/>
</dbReference>
<keyword evidence="2" id="KW-0732">Signal</keyword>
<feature type="region of interest" description="Disordered" evidence="1">
    <location>
        <begin position="132"/>
        <end position="151"/>
    </location>
</feature>
<evidence type="ECO:0000256" key="1">
    <source>
        <dbReference type="SAM" id="MobiDB-lite"/>
    </source>
</evidence>
<evidence type="ECO:0000256" key="2">
    <source>
        <dbReference type="SAM" id="SignalP"/>
    </source>
</evidence>
<dbReference type="InterPro" id="IPR019684">
    <property type="entry name" value="HofP"/>
</dbReference>
<evidence type="ECO:0000313" key="3">
    <source>
        <dbReference type="EMBL" id="MEC5343835.1"/>
    </source>
</evidence>